<feature type="transmembrane region" description="Helical" evidence="5">
    <location>
        <begin position="223"/>
        <end position="241"/>
    </location>
</feature>
<evidence type="ECO:0000256" key="1">
    <source>
        <dbReference type="ARBA" id="ARBA00004141"/>
    </source>
</evidence>
<feature type="transmembrane region" description="Helical" evidence="5">
    <location>
        <begin position="315"/>
        <end position="336"/>
    </location>
</feature>
<evidence type="ECO:0000313" key="6">
    <source>
        <dbReference type="EMBL" id="BES87948.1"/>
    </source>
</evidence>
<protein>
    <submittedName>
        <fullName evidence="6">Zinc iron</fullName>
    </submittedName>
</protein>
<reference evidence="6 7" key="1">
    <citation type="submission" date="2023-09" db="EMBL/GenBank/DDBJ databases">
        <title>Nesidiocoris tenuis whole genome shotgun sequence.</title>
        <authorList>
            <person name="Shibata T."/>
            <person name="Shimoda M."/>
            <person name="Kobayashi T."/>
            <person name="Uehara T."/>
        </authorList>
    </citation>
    <scope>NUCLEOTIDE SEQUENCE [LARGE SCALE GENOMIC DNA]</scope>
    <source>
        <strain evidence="6 7">Japan</strain>
    </source>
</reference>
<keyword evidence="4 5" id="KW-0472">Membrane</keyword>
<feature type="transmembrane region" description="Helical" evidence="5">
    <location>
        <begin position="20"/>
        <end position="40"/>
    </location>
</feature>
<dbReference type="Proteomes" id="UP001307889">
    <property type="component" value="Chromosome 1"/>
</dbReference>
<evidence type="ECO:0000256" key="5">
    <source>
        <dbReference type="SAM" id="Phobius"/>
    </source>
</evidence>
<evidence type="ECO:0000256" key="4">
    <source>
        <dbReference type="ARBA" id="ARBA00023136"/>
    </source>
</evidence>
<dbReference type="EMBL" id="AP028909">
    <property type="protein sequence ID" value="BES87948.1"/>
    <property type="molecule type" value="Genomic_DNA"/>
</dbReference>
<dbReference type="PANTHER" id="PTHR11040">
    <property type="entry name" value="ZINC/IRON TRANSPORTER"/>
    <property type="match status" value="1"/>
</dbReference>
<evidence type="ECO:0000256" key="2">
    <source>
        <dbReference type="ARBA" id="ARBA00022692"/>
    </source>
</evidence>
<comment type="subcellular location">
    <subcellularLocation>
        <location evidence="1">Membrane</location>
        <topology evidence="1">Multi-pass membrane protein</topology>
    </subcellularLocation>
</comment>
<keyword evidence="7" id="KW-1185">Reference proteome</keyword>
<organism evidence="6 7">
    <name type="scientific">Nesidiocoris tenuis</name>
    <dbReference type="NCBI Taxonomy" id="355587"/>
    <lineage>
        <taxon>Eukaryota</taxon>
        <taxon>Metazoa</taxon>
        <taxon>Ecdysozoa</taxon>
        <taxon>Arthropoda</taxon>
        <taxon>Hexapoda</taxon>
        <taxon>Insecta</taxon>
        <taxon>Pterygota</taxon>
        <taxon>Neoptera</taxon>
        <taxon>Paraneoptera</taxon>
        <taxon>Hemiptera</taxon>
        <taxon>Heteroptera</taxon>
        <taxon>Panheteroptera</taxon>
        <taxon>Cimicomorpha</taxon>
        <taxon>Miridae</taxon>
        <taxon>Dicyphina</taxon>
        <taxon>Nesidiocoris</taxon>
    </lineage>
</organism>
<accession>A0ABN7A7J4</accession>
<keyword evidence="2 5" id="KW-0812">Transmembrane</keyword>
<dbReference type="Pfam" id="PF02535">
    <property type="entry name" value="Zip"/>
    <property type="match status" value="1"/>
</dbReference>
<gene>
    <name evidence="6" type="ORF">NTJ_00754</name>
</gene>
<feature type="transmembrane region" description="Helical" evidence="5">
    <location>
        <begin position="253"/>
        <end position="273"/>
    </location>
</feature>
<dbReference type="PANTHER" id="PTHR11040:SF203">
    <property type="entry name" value="FI18611P1-RELATED"/>
    <property type="match status" value="1"/>
</dbReference>
<name>A0ABN7A7J4_9HEMI</name>
<feature type="transmembrane region" description="Helical" evidence="5">
    <location>
        <begin position="280"/>
        <end position="303"/>
    </location>
</feature>
<evidence type="ECO:0000313" key="7">
    <source>
        <dbReference type="Proteomes" id="UP001307889"/>
    </source>
</evidence>
<sequence>MPGNASDFYYTDDAASNESAYLNFNKICAMVFLAVSVMIFEFLPWPIISRGAGYVGRVNNLWLDHLLRAGGGVLIATTYVHLLPEVREGVEKLQEAKEIPKWPVEIPELIMCIGFFLMYGTEEIVHRCLANHDHHHHGSGHHHHEDGTTLSGARYFHSSDDFQQRGRHSHRLSDSTPLSLRNEQLYGSLHSEQQFTQQQAPHNSVFSRGNGHIQVDPERPLRGILLVIAVSIHQIFEGAAVGLEKNVNDMWTLLGAVAAHKLIIAICVGAEILSGGASVIVQAICLFVFAIASPIGVGIGMGMSSGSGESLTMDFASTILQGLATGTLMFVVFFEILTKSEERGLMRITQYLATLVGFFIMLVLLWFLES</sequence>
<dbReference type="InterPro" id="IPR003689">
    <property type="entry name" value="ZIP"/>
</dbReference>
<feature type="transmembrane region" description="Helical" evidence="5">
    <location>
        <begin position="348"/>
        <end position="368"/>
    </location>
</feature>
<proteinExistence type="predicted"/>
<keyword evidence="3 5" id="KW-1133">Transmembrane helix</keyword>
<evidence type="ECO:0000256" key="3">
    <source>
        <dbReference type="ARBA" id="ARBA00022989"/>
    </source>
</evidence>